<dbReference type="GO" id="GO:0016324">
    <property type="term" value="C:apical plasma membrane"/>
    <property type="evidence" value="ECO:0007669"/>
    <property type="project" value="UniProtKB-ARBA"/>
</dbReference>
<accession>A0A8D0G2Q0</accession>
<feature type="transmembrane region" description="Helical" evidence="7">
    <location>
        <begin position="500"/>
        <end position="522"/>
    </location>
</feature>
<dbReference type="Gene3D" id="3.40.50.300">
    <property type="entry name" value="P-loop containing nucleotide triphosphate hydrolases"/>
    <property type="match status" value="1"/>
</dbReference>
<proteinExistence type="inferred from homology"/>
<evidence type="ECO:0000256" key="2">
    <source>
        <dbReference type="ARBA" id="ARBA00005814"/>
    </source>
</evidence>
<name>A0A8D0G2Q0_SPHPU</name>
<keyword evidence="3" id="KW-0813">Transport</keyword>
<dbReference type="OMA" id="FLTQLYW"/>
<evidence type="ECO:0000256" key="6">
    <source>
        <dbReference type="ARBA" id="ARBA00023136"/>
    </source>
</evidence>
<dbReference type="GO" id="GO:0140359">
    <property type="term" value="F:ABC-type transporter activity"/>
    <property type="evidence" value="ECO:0007669"/>
    <property type="project" value="InterPro"/>
</dbReference>
<dbReference type="GO" id="GO:0008514">
    <property type="term" value="F:organic anion transmembrane transporter activity"/>
    <property type="evidence" value="ECO:0007669"/>
    <property type="project" value="UniProtKB-ARBA"/>
</dbReference>
<feature type="transmembrane region" description="Helical" evidence="7">
    <location>
        <begin position="427"/>
        <end position="445"/>
    </location>
</feature>
<evidence type="ECO:0000256" key="7">
    <source>
        <dbReference type="SAM" id="Phobius"/>
    </source>
</evidence>
<keyword evidence="4 7" id="KW-0812">Transmembrane</keyword>
<dbReference type="GO" id="GO:0005524">
    <property type="term" value="F:ATP binding"/>
    <property type="evidence" value="ECO:0007669"/>
    <property type="project" value="InterPro"/>
</dbReference>
<dbReference type="SUPFAM" id="SSF52540">
    <property type="entry name" value="P-loop containing nucleoside triphosphate hydrolases"/>
    <property type="match status" value="1"/>
</dbReference>
<evidence type="ECO:0000256" key="1">
    <source>
        <dbReference type="ARBA" id="ARBA00004141"/>
    </source>
</evidence>
<evidence type="ECO:0000256" key="3">
    <source>
        <dbReference type="ARBA" id="ARBA00022448"/>
    </source>
</evidence>
<keyword evidence="10" id="KW-1185">Reference proteome</keyword>
<dbReference type="InterPro" id="IPR043926">
    <property type="entry name" value="ABCG_dom"/>
</dbReference>
<evidence type="ECO:0000256" key="5">
    <source>
        <dbReference type="ARBA" id="ARBA00022989"/>
    </source>
</evidence>
<keyword evidence="5 7" id="KW-1133">Transmembrane helix</keyword>
<organism evidence="9 10">
    <name type="scientific">Sphenodon punctatus</name>
    <name type="common">Tuatara</name>
    <name type="synonym">Hatteria punctata</name>
    <dbReference type="NCBI Taxonomy" id="8508"/>
    <lineage>
        <taxon>Eukaryota</taxon>
        <taxon>Metazoa</taxon>
        <taxon>Chordata</taxon>
        <taxon>Craniata</taxon>
        <taxon>Vertebrata</taxon>
        <taxon>Euteleostomi</taxon>
        <taxon>Lepidosauria</taxon>
        <taxon>Sphenodontia</taxon>
        <taxon>Sphenodontidae</taxon>
        <taxon>Sphenodon</taxon>
    </lineage>
</organism>
<feature type="transmembrane region" description="Helical" evidence="7">
    <location>
        <begin position="474"/>
        <end position="493"/>
    </location>
</feature>
<dbReference type="AlphaFoldDB" id="A0A8D0G2Q0"/>
<evidence type="ECO:0000259" key="8">
    <source>
        <dbReference type="PROSITE" id="PS50893"/>
    </source>
</evidence>
<dbReference type="GO" id="GO:0016887">
    <property type="term" value="F:ATP hydrolysis activity"/>
    <property type="evidence" value="ECO:0007669"/>
    <property type="project" value="InterPro"/>
</dbReference>
<comment type="subcellular location">
    <subcellularLocation>
        <location evidence="1">Membrane</location>
        <topology evidence="1">Multi-pass membrane protein</topology>
    </subcellularLocation>
</comment>
<feature type="transmembrane region" description="Helical" evidence="7">
    <location>
        <begin position="362"/>
        <end position="382"/>
    </location>
</feature>
<dbReference type="FunFam" id="3.40.50.300:FF:000622">
    <property type="entry name" value="ATP-binding cassette sub-family G member 2"/>
    <property type="match status" value="1"/>
</dbReference>
<dbReference type="Pfam" id="PF00005">
    <property type="entry name" value="ABC_tran"/>
    <property type="match status" value="1"/>
</dbReference>
<evidence type="ECO:0000313" key="9">
    <source>
        <dbReference type="Ensembl" id="ENSSPUP00000000332.1"/>
    </source>
</evidence>
<dbReference type="GO" id="GO:0015562">
    <property type="term" value="F:efflux transmembrane transporter activity"/>
    <property type="evidence" value="ECO:0007669"/>
    <property type="project" value="UniProtKB-ARBA"/>
</dbReference>
<comment type="similarity">
    <text evidence="2">Belongs to the ABC transporter superfamily. ABCG family. Eye pigment precursor importer (TC 3.A.1.204) subfamily.</text>
</comment>
<feature type="transmembrane region" description="Helical" evidence="7">
    <location>
        <begin position="603"/>
        <end position="621"/>
    </location>
</feature>
<dbReference type="CDD" id="cd03213">
    <property type="entry name" value="ABCG_EPDR"/>
    <property type="match status" value="1"/>
</dbReference>
<dbReference type="Pfam" id="PF19055">
    <property type="entry name" value="ABC2_membrane_7"/>
    <property type="match status" value="1"/>
</dbReference>
<sequence length="628" mass="69487">MGTVENIKDFVIVGPVDFSVHDKDAVAGMSNNSMRSVGGEEGTGTFLRSVPTRESLRSPRGSVVSFHNIQYSIKQSYGLPCKRTMVEKKILHNAGPVAYGFVAVLNKSGSSDSLLVHSLLDVLAARKDPAGLSGEVLIDGIPQPPNFKCISGYVVQDDVVMGTLTVRENLLFSAALRLPSSISFHEKEERVTQIISELGLNKVADAKVGTELIRGVSGGERKRTNIGMELITEPPVLFLDEPTTGLDASTDNAVLILLKKLSRRGRTIIFSIHQPRYSIFKLFDSLTLLALGKVLYHGPAKEALEYFRSVGESSLLENGQGSRQGKSRSTNQVTYANGFFTQLYWVSQRSLKNLIRNPQASVAQVLVTIVLALIVGAIFFGVKLDQSGIQNRVGSLFFVTTNQCFSSVSAIELFIRDKKLFVHQYTSGYYRVSAYFLALMIGDLLPMRTMPAIIFSCISYWMIGYQAVAGRFFFFMLTLMLLSYTATSMALAISAGMNVVAIANLLITICFVFMLIFSGLLVNLPSVMGWLNWLQYFSIPRYGLTALEVNEFRDLIFCGNKTDTMVLQKCSSSTAEFEKMCSGEDYLCSQGIEPTNWAMWENIVALICMTVLFLLIAYGKLRFMKKFT</sequence>
<reference evidence="9" key="2">
    <citation type="submission" date="2025-09" db="UniProtKB">
        <authorList>
            <consortium name="Ensembl"/>
        </authorList>
    </citation>
    <scope>IDENTIFICATION</scope>
</reference>
<feature type="domain" description="ABC transporter" evidence="8">
    <location>
        <begin position="64"/>
        <end position="316"/>
    </location>
</feature>
<dbReference type="InterPro" id="IPR013525">
    <property type="entry name" value="ABC2_TM"/>
</dbReference>
<protein>
    <recommendedName>
        <fullName evidence="8">ABC transporter domain-containing protein</fullName>
    </recommendedName>
</protein>
<reference evidence="9" key="1">
    <citation type="submission" date="2025-08" db="UniProtKB">
        <authorList>
            <consortium name="Ensembl"/>
        </authorList>
    </citation>
    <scope>IDENTIFICATION</scope>
</reference>
<dbReference type="InterPro" id="IPR050352">
    <property type="entry name" value="ABCG_transporters"/>
</dbReference>
<dbReference type="PANTHER" id="PTHR48041">
    <property type="entry name" value="ABC TRANSPORTER G FAMILY MEMBER 28"/>
    <property type="match status" value="1"/>
</dbReference>
<dbReference type="InterPro" id="IPR027417">
    <property type="entry name" value="P-loop_NTPase"/>
</dbReference>
<dbReference type="GeneTree" id="ENSGT00940000162658"/>
<keyword evidence="6 7" id="KW-0472">Membrane</keyword>
<dbReference type="Ensembl" id="ENSSPUT00000000360.1">
    <property type="protein sequence ID" value="ENSSPUP00000000332.1"/>
    <property type="gene ID" value="ENSSPUG00000000308.1"/>
</dbReference>
<dbReference type="InterPro" id="IPR003439">
    <property type="entry name" value="ABC_transporter-like_ATP-bd"/>
</dbReference>
<dbReference type="Pfam" id="PF01061">
    <property type="entry name" value="ABC2_membrane"/>
    <property type="match status" value="1"/>
</dbReference>
<dbReference type="Proteomes" id="UP000694392">
    <property type="component" value="Unplaced"/>
</dbReference>
<dbReference type="PROSITE" id="PS50893">
    <property type="entry name" value="ABC_TRANSPORTER_2"/>
    <property type="match status" value="1"/>
</dbReference>
<dbReference type="PANTHER" id="PTHR48041:SF82">
    <property type="entry name" value="ATP BINDING CASSETTE SUBFAMILY G MEMBER 2 (JUNIOR BLOOD GROUP)"/>
    <property type="match status" value="1"/>
</dbReference>
<evidence type="ECO:0000256" key="4">
    <source>
        <dbReference type="ARBA" id="ARBA00022692"/>
    </source>
</evidence>
<evidence type="ECO:0000313" key="10">
    <source>
        <dbReference type="Proteomes" id="UP000694392"/>
    </source>
</evidence>